<evidence type="ECO:0000313" key="2">
    <source>
        <dbReference type="Proteomes" id="UP000821845"/>
    </source>
</evidence>
<protein>
    <submittedName>
        <fullName evidence="1">Uncharacterized protein</fullName>
    </submittedName>
</protein>
<reference evidence="1" key="1">
    <citation type="submission" date="2020-05" db="EMBL/GenBank/DDBJ databases">
        <title>Large-scale comparative analyses of tick genomes elucidate their genetic diversity and vector capacities.</title>
        <authorList>
            <person name="Jia N."/>
            <person name="Wang J."/>
            <person name="Shi W."/>
            <person name="Du L."/>
            <person name="Sun Y."/>
            <person name="Zhan W."/>
            <person name="Jiang J."/>
            <person name="Wang Q."/>
            <person name="Zhang B."/>
            <person name="Ji P."/>
            <person name="Sakyi L.B."/>
            <person name="Cui X."/>
            <person name="Yuan T."/>
            <person name="Jiang B."/>
            <person name="Yang W."/>
            <person name="Lam T.T.-Y."/>
            <person name="Chang Q."/>
            <person name="Ding S."/>
            <person name="Wang X."/>
            <person name="Zhu J."/>
            <person name="Ruan X."/>
            <person name="Zhao L."/>
            <person name="Wei J."/>
            <person name="Que T."/>
            <person name="Du C."/>
            <person name="Cheng J."/>
            <person name="Dai P."/>
            <person name="Han X."/>
            <person name="Huang E."/>
            <person name="Gao Y."/>
            <person name="Liu J."/>
            <person name="Shao H."/>
            <person name="Ye R."/>
            <person name="Li L."/>
            <person name="Wei W."/>
            <person name="Wang X."/>
            <person name="Wang C."/>
            <person name="Yang T."/>
            <person name="Huo Q."/>
            <person name="Li W."/>
            <person name="Guo W."/>
            <person name="Chen H."/>
            <person name="Zhou L."/>
            <person name="Ni X."/>
            <person name="Tian J."/>
            <person name="Zhou Y."/>
            <person name="Sheng Y."/>
            <person name="Liu T."/>
            <person name="Pan Y."/>
            <person name="Xia L."/>
            <person name="Li J."/>
            <person name="Zhao F."/>
            <person name="Cao W."/>
        </authorList>
    </citation>
    <scope>NUCLEOTIDE SEQUENCE</scope>
    <source>
        <strain evidence="1">Hyas-2018</strain>
    </source>
</reference>
<dbReference type="EMBL" id="CM023490">
    <property type="protein sequence ID" value="KAH6942161.1"/>
    <property type="molecule type" value="Genomic_DNA"/>
</dbReference>
<dbReference type="Proteomes" id="UP000821845">
    <property type="component" value="Chromosome 10"/>
</dbReference>
<gene>
    <name evidence="1" type="ORF">HPB50_001684</name>
</gene>
<sequence>MPTVCVVRHCGTTYRSGNDVRFHKLPSEPRRRAAWLRAINRNGPQIGFVCSNHFLPEDYEMNLDVLRSLGMATKNARLRRDAVPTQRLHIASLKKRRRSEASEARPPPPWSEIHK</sequence>
<proteinExistence type="predicted"/>
<evidence type="ECO:0000313" key="1">
    <source>
        <dbReference type="EMBL" id="KAH6942161.1"/>
    </source>
</evidence>
<keyword evidence="2" id="KW-1185">Reference proteome</keyword>
<accession>A0ACB7T7D3</accession>
<comment type="caution">
    <text evidence="1">The sequence shown here is derived from an EMBL/GenBank/DDBJ whole genome shotgun (WGS) entry which is preliminary data.</text>
</comment>
<name>A0ACB7T7D3_HYAAI</name>
<organism evidence="1 2">
    <name type="scientific">Hyalomma asiaticum</name>
    <name type="common">Tick</name>
    <dbReference type="NCBI Taxonomy" id="266040"/>
    <lineage>
        <taxon>Eukaryota</taxon>
        <taxon>Metazoa</taxon>
        <taxon>Ecdysozoa</taxon>
        <taxon>Arthropoda</taxon>
        <taxon>Chelicerata</taxon>
        <taxon>Arachnida</taxon>
        <taxon>Acari</taxon>
        <taxon>Parasitiformes</taxon>
        <taxon>Ixodida</taxon>
        <taxon>Ixodoidea</taxon>
        <taxon>Ixodidae</taxon>
        <taxon>Hyalomminae</taxon>
        <taxon>Hyalomma</taxon>
    </lineage>
</organism>